<dbReference type="EC" id="6.3.4.15" evidence="3"/>
<name>A0A1J5EFY0_9BACT</name>
<evidence type="ECO:0000259" key="4">
    <source>
        <dbReference type="PROSITE" id="PS51733"/>
    </source>
</evidence>
<dbReference type="InterPro" id="IPR004143">
    <property type="entry name" value="BPL_LPL_catalytic"/>
</dbReference>
<dbReference type="PROSITE" id="PS51733">
    <property type="entry name" value="BPL_LPL_CATALYTIC"/>
    <property type="match status" value="1"/>
</dbReference>
<dbReference type="GO" id="GO:0005737">
    <property type="term" value="C:cytoplasm"/>
    <property type="evidence" value="ECO:0007669"/>
    <property type="project" value="TreeGrafter"/>
</dbReference>
<sequence length="267" mass="29516">MNIAKEKILVNLISGMFARQIHLFEEVPSTQDILRTLIVSGSPEGTIVISETQTEGRGQLGREWISPEGGLWFSIALIPPFGPEVAPQITLLAAFSIVQAISDIVGLSAMIKWPNDIFINGKKVAGILGEMSSHRVAIRYIALGIGINVNILLEKLPPYATSLQNEAQRKIPLEELLASILNHFENNYRIFKESKDMSPFQEKINEMLLYRGEMVKVTSLQEIIQGTVVGVYQDGRLIINTVAEQKMLSSGEIVVCCGSSPEEYGKF</sequence>
<dbReference type="Pfam" id="PF02237">
    <property type="entry name" value="BPL_C"/>
    <property type="match status" value="1"/>
</dbReference>
<keyword evidence="2" id="KW-0092">Biotin</keyword>
<protein>
    <recommendedName>
        <fullName evidence="3">biotin--[biotin carboxyl-carrier protein] ligase</fullName>
        <ecNumber evidence="3">6.3.4.15</ecNumber>
    </recommendedName>
</protein>
<dbReference type="NCBIfam" id="TIGR00121">
    <property type="entry name" value="birA_ligase"/>
    <property type="match status" value="1"/>
</dbReference>
<dbReference type="STRING" id="1817895.AUJ95_01930"/>
<gene>
    <name evidence="5" type="ORF">AUJ95_01930</name>
</gene>
<dbReference type="CDD" id="cd16442">
    <property type="entry name" value="BPL"/>
    <property type="match status" value="1"/>
</dbReference>
<reference evidence="5 6" key="1">
    <citation type="journal article" date="2016" name="Environ. Microbiol.">
        <title>Genomic resolution of a cold subsurface aquifer community provides metabolic insights for novel microbes adapted to high CO concentrations.</title>
        <authorList>
            <person name="Probst A.J."/>
            <person name="Castelle C.J."/>
            <person name="Singh A."/>
            <person name="Brown C.T."/>
            <person name="Anantharaman K."/>
            <person name="Sharon I."/>
            <person name="Hug L.A."/>
            <person name="Burstein D."/>
            <person name="Emerson J.B."/>
            <person name="Thomas B.C."/>
            <person name="Banfield J.F."/>
        </authorList>
    </citation>
    <scope>NUCLEOTIDE SEQUENCE [LARGE SCALE GENOMIC DNA]</scope>
    <source>
        <strain evidence="5">CG2_30_40_21</strain>
    </source>
</reference>
<dbReference type="GO" id="GO:0004077">
    <property type="term" value="F:biotin--[biotin carboxyl-carrier protein] ligase activity"/>
    <property type="evidence" value="ECO:0007669"/>
    <property type="project" value="UniProtKB-EC"/>
</dbReference>
<dbReference type="Gene3D" id="3.30.930.10">
    <property type="entry name" value="Bira Bifunctional Protein, Domain 2"/>
    <property type="match status" value="1"/>
</dbReference>
<evidence type="ECO:0000256" key="2">
    <source>
        <dbReference type="ARBA" id="ARBA00023267"/>
    </source>
</evidence>
<feature type="domain" description="BPL/LPL catalytic" evidence="4">
    <location>
        <begin position="16"/>
        <end position="192"/>
    </location>
</feature>
<comment type="caution">
    <text evidence="5">The sequence shown here is derived from an EMBL/GenBank/DDBJ whole genome shotgun (WGS) entry which is preliminary data.</text>
</comment>
<dbReference type="InterPro" id="IPR004408">
    <property type="entry name" value="Biotin_CoA_COase_ligase"/>
</dbReference>
<evidence type="ECO:0000256" key="3">
    <source>
        <dbReference type="ARBA" id="ARBA00024227"/>
    </source>
</evidence>
<organism evidence="5 6">
    <name type="scientific">Candidatus Desantisbacteria bacterium CG2_30_40_21</name>
    <dbReference type="NCBI Taxonomy" id="1817895"/>
    <lineage>
        <taxon>Bacteria</taxon>
        <taxon>Candidatus Desantisiibacteriota</taxon>
    </lineage>
</organism>
<dbReference type="InterPro" id="IPR045864">
    <property type="entry name" value="aa-tRNA-synth_II/BPL/LPL"/>
</dbReference>
<keyword evidence="1 5" id="KW-0436">Ligase</keyword>
<proteinExistence type="predicted"/>
<evidence type="ECO:0000256" key="1">
    <source>
        <dbReference type="ARBA" id="ARBA00022598"/>
    </source>
</evidence>
<dbReference type="SUPFAM" id="SSF55681">
    <property type="entry name" value="Class II aaRS and biotin synthetases"/>
    <property type="match status" value="1"/>
</dbReference>
<dbReference type="PANTHER" id="PTHR12835:SF5">
    <property type="entry name" value="BIOTIN--PROTEIN LIGASE"/>
    <property type="match status" value="1"/>
</dbReference>
<dbReference type="AlphaFoldDB" id="A0A1J5EFY0"/>
<evidence type="ECO:0000313" key="6">
    <source>
        <dbReference type="Proteomes" id="UP000183085"/>
    </source>
</evidence>
<dbReference type="InterPro" id="IPR003142">
    <property type="entry name" value="BPL_C"/>
</dbReference>
<dbReference type="EMBL" id="MNYI01000054">
    <property type="protein sequence ID" value="OIP42270.1"/>
    <property type="molecule type" value="Genomic_DNA"/>
</dbReference>
<evidence type="ECO:0000313" key="5">
    <source>
        <dbReference type="EMBL" id="OIP42270.1"/>
    </source>
</evidence>
<dbReference type="Pfam" id="PF03099">
    <property type="entry name" value="BPL_LplA_LipB"/>
    <property type="match status" value="1"/>
</dbReference>
<dbReference type="PANTHER" id="PTHR12835">
    <property type="entry name" value="BIOTIN PROTEIN LIGASE"/>
    <property type="match status" value="1"/>
</dbReference>
<accession>A0A1J5EFY0</accession>
<dbReference type="Proteomes" id="UP000183085">
    <property type="component" value="Unassembled WGS sequence"/>
</dbReference>